<evidence type="ECO:0000313" key="2">
    <source>
        <dbReference type="Proteomes" id="UP001152888"/>
    </source>
</evidence>
<dbReference type="AlphaFoldDB" id="A0A9P0P7Y2"/>
<gene>
    <name evidence="1" type="ORF">ACAOBT_LOCUS10024</name>
</gene>
<proteinExistence type="predicted"/>
<name>A0A9P0P7Y2_ACAOB</name>
<dbReference type="EMBL" id="CAKOFQ010006799">
    <property type="protein sequence ID" value="CAH1972474.1"/>
    <property type="molecule type" value="Genomic_DNA"/>
</dbReference>
<dbReference type="Proteomes" id="UP001152888">
    <property type="component" value="Unassembled WGS sequence"/>
</dbReference>
<comment type="caution">
    <text evidence="1">The sequence shown here is derived from an EMBL/GenBank/DDBJ whole genome shotgun (WGS) entry which is preliminary data.</text>
</comment>
<organism evidence="1 2">
    <name type="scientific">Acanthoscelides obtectus</name>
    <name type="common">Bean weevil</name>
    <name type="synonym">Bruchus obtectus</name>
    <dbReference type="NCBI Taxonomy" id="200917"/>
    <lineage>
        <taxon>Eukaryota</taxon>
        <taxon>Metazoa</taxon>
        <taxon>Ecdysozoa</taxon>
        <taxon>Arthropoda</taxon>
        <taxon>Hexapoda</taxon>
        <taxon>Insecta</taxon>
        <taxon>Pterygota</taxon>
        <taxon>Neoptera</taxon>
        <taxon>Endopterygota</taxon>
        <taxon>Coleoptera</taxon>
        <taxon>Polyphaga</taxon>
        <taxon>Cucujiformia</taxon>
        <taxon>Chrysomeloidea</taxon>
        <taxon>Chrysomelidae</taxon>
        <taxon>Bruchinae</taxon>
        <taxon>Bruchini</taxon>
        <taxon>Acanthoscelides</taxon>
    </lineage>
</organism>
<accession>A0A9P0P7Y2</accession>
<keyword evidence="2" id="KW-1185">Reference proteome</keyword>
<dbReference type="OrthoDB" id="2155246at2759"/>
<sequence length="42" mass="5044">MEANVGLERKYISLHVSKLHPNTKTGIEDILQKYSDEEWKRW</sequence>
<reference evidence="1" key="1">
    <citation type="submission" date="2022-03" db="EMBL/GenBank/DDBJ databases">
        <authorList>
            <person name="Sayadi A."/>
        </authorList>
    </citation>
    <scope>NUCLEOTIDE SEQUENCE</scope>
</reference>
<protein>
    <submittedName>
        <fullName evidence="1">Uncharacterized protein</fullName>
    </submittedName>
</protein>
<evidence type="ECO:0000313" key="1">
    <source>
        <dbReference type="EMBL" id="CAH1972474.1"/>
    </source>
</evidence>